<name>A0A0C3CMP2_9AGAM</name>
<dbReference type="EMBL" id="KN822935">
    <property type="protein sequence ID" value="KIM49955.1"/>
    <property type="molecule type" value="Genomic_DNA"/>
</dbReference>
<feature type="compositionally biased region" description="Basic and acidic residues" evidence="1">
    <location>
        <begin position="41"/>
        <end position="60"/>
    </location>
</feature>
<organism evidence="2 3">
    <name type="scientific">Scleroderma citrinum Foug A</name>
    <dbReference type="NCBI Taxonomy" id="1036808"/>
    <lineage>
        <taxon>Eukaryota</taxon>
        <taxon>Fungi</taxon>
        <taxon>Dikarya</taxon>
        <taxon>Basidiomycota</taxon>
        <taxon>Agaricomycotina</taxon>
        <taxon>Agaricomycetes</taxon>
        <taxon>Agaricomycetidae</taxon>
        <taxon>Boletales</taxon>
        <taxon>Sclerodermatineae</taxon>
        <taxon>Sclerodermataceae</taxon>
        <taxon>Scleroderma</taxon>
    </lineage>
</organism>
<dbReference type="AlphaFoldDB" id="A0A0C3CMP2"/>
<feature type="region of interest" description="Disordered" evidence="1">
    <location>
        <begin position="1"/>
        <end position="60"/>
    </location>
</feature>
<evidence type="ECO:0000256" key="1">
    <source>
        <dbReference type="SAM" id="MobiDB-lite"/>
    </source>
</evidence>
<sequence length="75" mass="8248">MKIDSHRTAFPSSTSRLEPRGLAVSDEKVGEEEIPASQETVAERPVEDNVKDQIKPAENKGKAVDRAWTSLLLMG</sequence>
<evidence type="ECO:0000313" key="3">
    <source>
        <dbReference type="Proteomes" id="UP000053989"/>
    </source>
</evidence>
<protein>
    <submittedName>
        <fullName evidence="2">Uncharacterized protein</fullName>
    </submittedName>
</protein>
<accession>A0A0C3CMP2</accession>
<dbReference type="Proteomes" id="UP000053989">
    <property type="component" value="Unassembled WGS sequence"/>
</dbReference>
<dbReference type="InParanoid" id="A0A0C3CMP2"/>
<gene>
    <name evidence="2" type="ORF">SCLCIDRAFT_1225511</name>
</gene>
<reference evidence="3" key="2">
    <citation type="submission" date="2015-01" db="EMBL/GenBank/DDBJ databases">
        <title>Evolutionary Origins and Diversification of the Mycorrhizal Mutualists.</title>
        <authorList>
            <consortium name="DOE Joint Genome Institute"/>
            <consortium name="Mycorrhizal Genomics Consortium"/>
            <person name="Kohler A."/>
            <person name="Kuo A."/>
            <person name="Nagy L.G."/>
            <person name="Floudas D."/>
            <person name="Copeland A."/>
            <person name="Barry K.W."/>
            <person name="Cichocki N."/>
            <person name="Veneault-Fourrey C."/>
            <person name="LaButti K."/>
            <person name="Lindquist E.A."/>
            <person name="Lipzen A."/>
            <person name="Lundell T."/>
            <person name="Morin E."/>
            <person name="Murat C."/>
            <person name="Riley R."/>
            <person name="Ohm R."/>
            <person name="Sun H."/>
            <person name="Tunlid A."/>
            <person name="Henrissat B."/>
            <person name="Grigoriev I.V."/>
            <person name="Hibbett D.S."/>
            <person name="Martin F."/>
        </authorList>
    </citation>
    <scope>NUCLEOTIDE SEQUENCE [LARGE SCALE GENOMIC DNA]</scope>
    <source>
        <strain evidence="3">Foug A</strain>
    </source>
</reference>
<evidence type="ECO:0000313" key="2">
    <source>
        <dbReference type="EMBL" id="KIM49955.1"/>
    </source>
</evidence>
<keyword evidence="3" id="KW-1185">Reference proteome</keyword>
<proteinExistence type="predicted"/>
<dbReference type="HOGENOM" id="CLU_2672577_0_0_1"/>
<reference evidence="2 3" key="1">
    <citation type="submission" date="2014-04" db="EMBL/GenBank/DDBJ databases">
        <authorList>
            <consortium name="DOE Joint Genome Institute"/>
            <person name="Kuo A."/>
            <person name="Kohler A."/>
            <person name="Nagy L.G."/>
            <person name="Floudas D."/>
            <person name="Copeland A."/>
            <person name="Barry K.W."/>
            <person name="Cichocki N."/>
            <person name="Veneault-Fourrey C."/>
            <person name="LaButti K."/>
            <person name="Lindquist E.A."/>
            <person name="Lipzen A."/>
            <person name="Lundell T."/>
            <person name="Morin E."/>
            <person name="Murat C."/>
            <person name="Sun H."/>
            <person name="Tunlid A."/>
            <person name="Henrissat B."/>
            <person name="Grigoriev I.V."/>
            <person name="Hibbett D.S."/>
            <person name="Martin F."/>
            <person name="Nordberg H.P."/>
            <person name="Cantor M.N."/>
            <person name="Hua S.X."/>
        </authorList>
    </citation>
    <scope>NUCLEOTIDE SEQUENCE [LARGE SCALE GENOMIC DNA]</scope>
    <source>
        <strain evidence="2 3">Foug A</strain>
    </source>
</reference>